<keyword evidence="14" id="KW-1185">Reference proteome</keyword>
<organism evidence="13 14">
    <name type="scientific">Acinetobacter qingfengensis</name>
    <dbReference type="NCBI Taxonomy" id="1262585"/>
    <lineage>
        <taxon>Bacteria</taxon>
        <taxon>Pseudomonadati</taxon>
        <taxon>Pseudomonadota</taxon>
        <taxon>Gammaproteobacteria</taxon>
        <taxon>Moraxellales</taxon>
        <taxon>Moraxellaceae</taxon>
        <taxon>Acinetobacter</taxon>
    </lineage>
</organism>
<evidence type="ECO:0000256" key="1">
    <source>
        <dbReference type="ARBA" id="ARBA00007358"/>
    </source>
</evidence>
<dbReference type="GO" id="GO:0046872">
    <property type="term" value="F:metal ion binding"/>
    <property type="evidence" value="ECO:0007669"/>
    <property type="project" value="UniProtKB-KW"/>
</dbReference>
<keyword evidence="4 11" id="KW-0520">NAD</keyword>
<evidence type="ECO:0000259" key="12">
    <source>
        <dbReference type="Pfam" id="PF00465"/>
    </source>
</evidence>
<evidence type="ECO:0000256" key="7">
    <source>
        <dbReference type="ARBA" id="ARBA00040132"/>
    </source>
</evidence>
<feature type="binding site" evidence="11">
    <location>
        <begin position="95"/>
        <end position="99"/>
    </location>
    <ligand>
        <name>NAD(+)</name>
        <dbReference type="ChEBI" id="CHEBI:57540"/>
    </ligand>
</feature>
<dbReference type="RefSeq" id="WP_070068860.1">
    <property type="nucleotide sequence ID" value="NZ_MKKK01000005.1"/>
</dbReference>
<keyword evidence="9" id="KW-0862">Zinc</keyword>
<dbReference type="EMBL" id="MKKK01000005">
    <property type="protein sequence ID" value="OEY97655.1"/>
    <property type="molecule type" value="Genomic_DNA"/>
</dbReference>
<evidence type="ECO:0000256" key="10">
    <source>
        <dbReference type="PIRSR" id="PIRSR000112-2"/>
    </source>
</evidence>
<evidence type="ECO:0000256" key="11">
    <source>
        <dbReference type="PIRSR" id="PIRSR000112-3"/>
    </source>
</evidence>
<dbReference type="NCBIfam" id="NF006941">
    <property type="entry name" value="PRK09423.1"/>
    <property type="match status" value="1"/>
</dbReference>
<reference evidence="13 14" key="1">
    <citation type="submission" date="2016-09" db="EMBL/GenBank/DDBJ databases">
        <authorList>
            <person name="Capua I."/>
            <person name="De Benedictis P."/>
            <person name="Joannis T."/>
            <person name="Lombin L.H."/>
            <person name="Cattoli G."/>
        </authorList>
    </citation>
    <scope>NUCLEOTIDE SEQUENCE [LARGE SCALE GENOMIC DNA]</scope>
    <source>
        <strain evidence="13 14">ANC 4671</strain>
    </source>
</reference>
<dbReference type="Gene3D" id="1.20.1090.10">
    <property type="entry name" value="Dehydroquinate synthase-like - alpha domain"/>
    <property type="match status" value="1"/>
</dbReference>
<evidence type="ECO:0000256" key="9">
    <source>
        <dbReference type="PIRSR" id="PIRSR000112-1"/>
    </source>
</evidence>
<dbReference type="Proteomes" id="UP000185895">
    <property type="component" value="Unassembled WGS sequence"/>
</dbReference>
<dbReference type="InterPro" id="IPR001670">
    <property type="entry name" value="ADH_Fe/GldA"/>
</dbReference>
<name>A0A1E7RES0_9GAMM</name>
<dbReference type="PANTHER" id="PTHR43616">
    <property type="entry name" value="GLYCEROL DEHYDROGENASE"/>
    <property type="match status" value="1"/>
</dbReference>
<dbReference type="SUPFAM" id="SSF56796">
    <property type="entry name" value="Dehydroquinate synthase-like"/>
    <property type="match status" value="1"/>
</dbReference>
<protein>
    <recommendedName>
        <fullName evidence="7">Glycerol dehydrogenase</fullName>
        <ecNumber evidence="6">1.1.1.6</ecNumber>
    </recommendedName>
</protein>
<keyword evidence="3" id="KW-0560">Oxidoreductase</keyword>
<evidence type="ECO:0000256" key="8">
    <source>
        <dbReference type="ARBA" id="ARBA00049006"/>
    </source>
</evidence>
<evidence type="ECO:0000256" key="2">
    <source>
        <dbReference type="ARBA" id="ARBA00022723"/>
    </source>
</evidence>
<keyword evidence="2 9" id="KW-0479">Metal-binding</keyword>
<feature type="binding site" evidence="9">
    <location>
        <position position="272"/>
    </location>
    <ligand>
        <name>glycerol</name>
        <dbReference type="ChEBI" id="CHEBI:17754"/>
    </ligand>
</feature>
<dbReference type="Pfam" id="PF00465">
    <property type="entry name" value="Fe-ADH"/>
    <property type="match status" value="1"/>
</dbReference>
<comment type="catalytic activity">
    <reaction evidence="8">
        <text>glycerol + NAD(+) = dihydroxyacetone + NADH + H(+)</text>
        <dbReference type="Rhea" id="RHEA:13769"/>
        <dbReference type="ChEBI" id="CHEBI:15378"/>
        <dbReference type="ChEBI" id="CHEBI:16016"/>
        <dbReference type="ChEBI" id="CHEBI:17754"/>
        <dbReference type="ChEBI" id="CHEBI:57540"/>
        <dbReference type="ChEBI" id="CHEBI:57945"/>
        <dbReference type="EC" id="1.1.1.6"/>
    </reaction>
</comment>
<feature type="binding site" evidence="11">
    <location>
        <position position="132"/>
    </location>
    <ligand>
        <name>NAD(+)</name>
        <dbReference type="ChEBI" id="CHEBI:57540"/>
    </ligand>
</feature>
<dbReference type="OrthoDB" id="5198708at2"/>
<dbReference type="InterPro" id="IPR016205">
    <property type="entry name" value="Glycerol_DH"/>
</dbReference>
<evidence type="ECO:0000256" key="3">
    <source>
        <dbReference type="ARBA" id="ARBA00023002"/>
    </source>
</evidence>
<evidence type="ECO:0000313" key="13">
    <source>
        <dbReference type="EMBL" id="OEY97655.1"/>
    </source>
</evidence>
<dbReference type="Gene3D" id="3.40.50.1970">
    <property type="match status" value="1"/>
</dbReference>
<comment type="similarity">
    <text evidence="1">Belongs to the iron-containing alcohol dehydrogenase family.</text>
</comment>
<dbReference type="PIRSF" id="PIRSF000112">
    <property type="entry name" value="Glycerol_dehydrogenase"/>
    <property type="match status" value="1"/>
</dbReference>
<feature type="binding site" evidence="11">
    <location>
        <begin position="117"/>
        <end position="120"/>
    </location>
    <ligand>
        <name>NAD(+)</name>
        <dbReference type="ChEBI" id="CHEBI:57540"/>
    </ligand>
</feature>
<dbReference type="AlphaFoldDB" id="A0A1E7RES0"/>
<dbReference type="STRING" id="1262585.BJI46_08555"/>
<comment type="pathway">
    <text evidence="5">Polyol metabolism; glycerol fermentation; glycerone phosphate from glycerol (oxidative route): step 1/2.</text>
</comment>
<dbReference type="EC" id="1.1.1.6" evidence="6"/>
<accession>A0A1E7RES0</accession>
<feature type="binding site" evidence="9">
    <location>
        <position position="255"/>
    </location>
    <ligand>
        <name>glycerol</name>
        <dbReference type="ChEBI" id="CHEBI:17754"/>
    </ligand>
</feature>
<feature type="binding site" evidence="11">
    <location>
        <position position="126"/>
    </location>
    <ligand>
        <name>NAD(+)</name>
        <dbReference type="ChEBI" id="CHEBI:57540"/>
    </ligand>
</feature>
<evidence type="ECO:0000256" key="4">
    <source>
        <dbReference type="ARBA" id="ARBA00023027"/>
    </source>
</evidence>
<gene>
    <name evidence="13" type="ORF">BJI46_08555</name>
</gene>
<comment type="cofactor">
    <cofactor evidence="9">
        <name>Zn(2+)</name>
        <dbReference type="ChEBI" id="CHEBI:29105"/>
    </cofactor>
    <text evidence="9">Binds 1 zinc ion per subunit.</text>
</comment>
<evidence type="ECO:0000313" key="14">
    <source>
        <dbReference type="Proteomes" id="UP000185895"/>
    </source>
</evidence>
<comment type="caution">
    <text evidence="13">The sequence shown here is derived from an EMBL/GenBank/DDBJ whole genome shotgun (WGS) entry which is preliminary data.</text>
</comment>
<sequence>MERLVFGSPMRYIQGRGVLNEALNWLNPNHQNICVVTDAFVLDFIQSTLQRQAEQKKLSIDFVVFNQTITRTHLQNMFDQVASNIPDIVLAAGGGMSIDAGKALAHQFNLPFITIPTVASNDAPTSKNYVVYTDHHQMDYVGHLDFSPWAVIVDSEIIAKAPKKFLLAGIGDAISKKFEAQACLQSQGKNMFATRSSITAVAIGDACFEQIQQHAQAALAIAGTGQSSDALEMILEASILMSGLAFESGGLSIAHAMTRGLTAIPETSRQMHGLQVAYGLLVQLYLDQQHEELNQLIIFYKKIGLPIALKQLGLTQIDKATLHIIADLTLAAPHCKNFSSVLTQQDLVTAMQYIENLDGKER</sequence>
<feature type="domain" description="Alcohol dehydrogenase iron-type/glycerol dehydrogenase GldA" evidence="12">
    <location>
        <begin position="9"/>
        <end position="154"/>
    </location>
</feature>
<feature type="binding site" evidence="11">
    <location>
        <position position="38"/>
    </location>
    <ligand>
        <name>NAD(+)</name>
        <dbReference type="ChEBI" id="CHEBI:57540"/>
    </ligand>
</feature>
<evidence type="ECO:0000256" key="5">
    <source>
        <dbReference type="ARBA" id="ARBA00037918"/>
    </source>
</evidence>
<proteinExistence type="inferred from homology"/>
<evidence type="ECO:0000256" key="6">
    <source>
        <dbReference type="ARBA" id="ARBA00039147"/>
    </source>
</evidence>
<dbReference type="CDD" id="cd08170">
    <property type="entry name" value="GlyDH"/>
    <property type="match status" value="1"/>
</dbReference>
<feature type="binding site" evidence="9">
    <location>
        <position position="172"/>
    </location>
    <ligand>
        <name>glycerol</name>
        <dbReference type="ChEBI" id="CHEBI:17754"/>
    </ligand>
</feature>
<feature type="binding site" evidence="10">
    <location>
        <position position="122"/>
    </location>
    <ligand>
        <name>glycerol</name>
        <dbReference type="ChEBI" id="CHEBI:17754"/>
    </ligand>
</feature>
<dbReference type="PROSITE" id="PS00913">
    <property type="entry name" value="ADH_IRON_1"/>
    <property type="match status" value="1"/>
</dbReference>
<dbReference type="GO" id="GO:0008888">
    <property type="term" value="F:glycerol dehydrogenase (NAD+) activity"/>
    <property type="evidence" value="ECO:0007669"/>
    <property type="project" value="UniProtKB-EC"/>
</dbReference>
<dbReference type="PANTHER" id="PTHR43616:SF5">
    <property type="entry name" value="GLYCEROL DEHYDROGENASE 1"/>
    <property type="match status" value="1"/>
</dbReference>
<dbReference type="InterPro" id="IPR018211">
    <property type="entry name" value="ADH_Fe_CS"/>
</dbReference>